<protein>
    <recommendedName>
        <fullName evidence="3">KOW domain-containing protein</fullName>
    </recommendedName>
</protein>
<gene>
    <name evidence="1" type="ORF">DSM107010_69930</name>
</gene>
<dbReference type="EMBL" id="RSCK01000170">
    <property type="protein sequence ID" value="RUS97512.1"/>
    <property type="molecule type" value="Genomic_DNA"/>
</dbReference>
<evidence type="ECO:0008006" key="3">
    <source>
        <dbReference type="Google" id="ProtNLM"/>
    </source>
</evidence>
<evidence type="ECO:0000313" key="1">
    <source>
        <dbReference type="EMBL" id="RUS97512.1"/>
    </source>
</evidence>
<name>A0AB37U833_9CYAN</name>
<accession>A0AB37U833</accession>
<proteinExistence type="predicted"/>
<dbReference type="AlphaFoldDB" id="A0AB37U833"/>
<comment type="caution">
    <text evidence="1">The sequence shown here is derived from an EMBL/GenBank/DDBJ whole genome shotgun (WGS) entry which is preliminary data.</text>
</comment>
<keyword evidence="2" id="KW-1185">Reference proteome</keyword>
<reference evidence="1 2" key="1">
    <citation type="journal article" date="2019" name="Genome Biol. Evol.">
        <title>Day and night: Metabolic profiles and evolutionary relationships of six axenic non-marine cyanobacteria.</title>
        <authorList>
            <person name="Will S.E."/>
            <person name="Henke P."/>
            <person name="Boedeker C."/>
            <person name="Huang S."/>
            <person name="Brinkmann H."/>
            <person name="Rohde M."/>
            <person name="Jarek M."/>
            <person name="Friedl T."/>
            <person name="Seufert S."/>
            <person name="Schumacher M."/>
            <person name="Overmann J."/>
            <person name="Neumann-Schaal M."/>
            <person name="Petersen J."/>
        </authorList>
    </citation>
    <scope>NUCLEOTIDE SEQUENCE [LARGE SCALE GENOMIC DNA]</scope>
    <source>
        <strain evidence="1 2">SAG 39.79</strain>
    </source>
</reference>
<evidence type="ECO:0000313" key="2">
    <source>
        <dbReference type="Proteomes" id="UP000282574"/>
    </source>
</evidence>
<dbReference type="Proteomes" id="UP000282574">
    <property type="component" value="Unassembled WGS sequence"/>
</dbReference>
<sequence>MNNQTRSSTDVAGYNFRIGDRVMIAVHPLLAGMSGEITALPSADAGIVALDGGARERIPLSSLELEQPAIELESEQVVALESANRSKERSTNRLMLNEVPVGTSVDIETFDVEVLSVASPMTALEARAAVEQINQHCIQIRVLLVELEMREGYKALGYSSMKQLMLSNYFVKARSTLQKELQAGRIEKEYLNLPVGTMPERQLRPLSKLKPEYYSLALSQAGEIAGDRPLTEKDVSTAVATMLLSDKNAAKRSIVDVVKERTHVPLCDRNQCRVEDAVVVRAYRHADLRAYDGYWGIVQHISEHFYHIYISLKGETIQCREEEVESIDMSEGDRISLLSVSSRVSNLLKAELEVVDYAILETIQRSLYLTPRQLRYLEVMEKDYGVSCGK</sequence>
<dbReference type="RefSeq" id="WP_106169117.1">
    <property type="nucleotide sequence ID" value="NZ_JAVKZF010000004.1"/>
</dbReference>
<organism evidence="1 2">
    <name type="scientific">Chroococcidiopsis cubana SAG 39.79</name>
    <dbReference type="NCBI Taxonomy" id="388085"/>
    <lineage>
        <taxon>Bacteria</taxon>
        <taxon>Bacillati</taxon>
        <taxon>Cyanobacteriota</taxon>
        <taxon>Cyanophyceae</taxon>
        <taxon>Chroococcidiopsidales</taxon>
        <taxon>Chroococcidiopsidaceae</taxon>
        <taxon>Chroococcidiopsis</taxon>
    </lineage>
</organism>